<organism evidence="2 3">
    <name type="scientific">Citrullus colocynthis</name>
    <name type="common">colocynth</name>
    <dbReference type="NCBI Taxonomy" id="252529"/>
    <lineage>
        <taxon>Eukaryota</taxon>
        <taxon>Viridiplantae</taxon>
        <taxon>Streptophyta</taxon>
        <taxon>Embryophyta</taxon>
        <taxon>Tracheophyta</taxon>
        <taxon>Spermatophyta</taxon>
        <taxon>Magnoliopsida</taxon>
        <taxon>eudicotyledons</taxon>
        <taxon>Gunneridae</taxon>
        <taxon>Pentapetalae</taxon>
        <taxon>rosids</taxon>
        <taxon>fabids</taxon>
        <taxon>Cucurbitales</taxon>
        <taxon>Cucurbitaceae</taxon>
        <taxon>Benincaseae</taxon>
        <taxon>Citrullus</taxon>
    </lineage>
</organism>
<accession>A0ABP0Z820</accession>
<gene>
    <name evidence="2" type="ORF">CITCOLO1_LOCUS20476</name>
</gene>
<dbReference type="EMBL" id="OZ021742">
    <property type="protein sequence ID" value="CAK9328073.1"/>
    <property type="molecule type" value="Genomic_DNA"/>
</dbReference>
<evidence type="ECO:0000256" key="1">
    <source>
        <dbReference type="SAM" id="Phobius"/>
    </source>
</evidence>
<keyword evidence="1" id="KW-0812">Transmembrane</keyword>
<keyword evidence="3" id="KW-1185">Reference proteome</keyword>
<dbReference type="PANTHER" id="PTHR33306:SF22">
    <property type="entry name" value="TRANSMEMBRANE PROTEIN"/>
    <property type="match status" value="1"/>
</dbReference>
<keyword evidence="1" id="KW-1133">Transmembrane helix</keyword>
<reference evidence="2 3" key="1">
    <citation type="submission" date="2024-03" db="EMBL/GenBank/DDBJ databases">
        <authorList>
            <person name="Gkanogiannis A."/>
            <person name="Becerra Lopez-Lavalle L."/>
        </authorList>
    </citation>
    <scope>NUCLEOTIDE SEQUENCE [LARGE SCALE GENOMIC DNA]</scope>
</reference>
<evidence type="ECO:0008006" key="4">
    <source>
        <dbReference type="Google" id="ProtNLM"/>
    </source>
</evidence>
<feature type="transmembrane region" description="Helical" evidence="1">
    <location>
        <begin position="47"/>
        <end position="67"/>
    </location>
</feature>
<feature type="transmembrane region" description="Helical" evidence="1">
    <location>
        <begin position="20"/>
        <end position="40"/>
    </location>
</feature>
<protein>
    <recommendedName>
        <fullName evidence="4">Transmembrane protein</fullName>
    </recommendedName>
</protein>
<evidence type="ECO:0000313" key="3">
    <source>
        <dbReference type="Proteomes" id="UP001642487"/>
    </source>
</evidence>
<evidence type="ECO:0000313" key="2">
    <source>
        <dbReference type="EMBL" id="CAK9328073.1"/>
    </source>
</evidence>
<feature type="transmembrane region" description="Helical" evidence="1">
    <location>
        <begin position="87"/>
        <end position="115"/>
    </location>
</feature>
<keyword evidence="1" id="KW-0472">Membrane</keyword>
<proteinExistence type="predicted"/>
<dbReference type="PANTHER" id="PTHR33306">
    <property type="entry name" value="EXPRESSED PROTEIN-RELATED-RELATED"/>
    <property type="match status" value="1"/>
</dbReference>
<dbReference type="Proteomes" id="UP001642487">
    <property type="component" value="Chromosome 8"/>
</dbReference>
<sequence>MATFSRSRSSSSLSFSDQWLLATIALIIFGFLAYAVYDAAVASASEVFQRLVIVSPLLLVVAVHWLSLGGGGGYNSNHSHNHSAVGFPWGVGFLLLLLLFPWSAAILLLLLYFFFLTN</sequence>
<name>A0ABP0Z820_9ROSI</name>